<keyword evidence="2" id="KW-1185">Reference proteome</keyword>
<dbReference type="AlphaFoldDB" id="A0A162BQJ5"/>
<dbReference type="Proteomes" id="UP000076858">
    <property type="component" value="Unassembled WGS sequence"/>
</dbReference>
<name>A0A162BQJ5_9CRUS</name>
<dbReference type="EMBL" id="LRGB01025814">
    <property type="protein sequence ID" value="KZR96180.1"/>
    <property type="molecule type" value="Genomic_DNA"/>
</dbReference>
<organism evidence="1 2">
    <name type="scientific">Daphnia magna</name>
    <dbReference type="NCBI Taxonomy" id="35525"/>
    <lineage>
        <taxon>Eukaryota</taxon>
        <taxon>Metazoa</taxon>
        <taxon>Ecdysozoa</taxon>
        <taxon>Arthropoda</taxon>
        <taxon>Crustacea</taxon>
        <taxon>Branchiopoda</taxon>
        <taxon>Diplostraca</taxon>
        <taxon>Cladocera</taxon>
        <taxon>Anomopoda</taxon>
        <taxon>Daphniidae</taxon>
        <taxon>Daphnia</taxon>
    </lineage>
</organism>
<dbReference type="OrthoDB" id="6372213at2759"/>
<sequence length="79" mass="9298">MEDFTRRGHEDEIAKNLALKCIQDMLRQSGHNLEEFQLEVPDFQMIHRLIEDGEDESSDEMQAPKRRRGELMVAQLNVE</sequence>
<reference evidence="1 2" key="1">
    <citation type="submission" date="2016-03" db="EMBL/GenBank/DDBJ databases">
        <title>EvidentialGene: Evidence-directed Construction of Genes on Genomes.</title>
        <authorList>
            <person name="Gilbert D.G."/>
            <person name="Choi J.-H."/>
            <person name="Mockaitis K."/>
            <person name="Colbourne J."/>
            <person name="Pfrender M."/>
        </authorList>
    </citation>
    <scope>NUCLEOTIDE SEQUENCE [LARGE SCALE GENOMIC DNA]</scope>
    <source>
        <strain evidence="1 2">Xinb3</strain>
        <tissue evidence="1">Complete organism</tissue>
    </source>
</reference>
<evidence type="ECO:0000313" key="2">
    <source>
        <dbReference type="Proteomes" id="UP000076858"/>
    </source>
</evidence>
<protein>
    <submittedName>
        <fullName evidence="1">Uncharacterized protein</fullName>
    </submittedName>
</protein>
<accession>A0A162BQJ5</accession>
<comment type="caution">
    <text evidence="1">The sequence shown here is derived from an EMBL/GenBank/DDBJ whole genome shotgun (WGS) entry which is preliminary data.</text>
</comment>
<evidence type="ECO:0000313" key="1">
    <source>
        <dbReference type="EMBL" id="KZR96180.1"/>
    </source>
</evidence>
<gene>
    <name evidence="1" type="ORF">APZ42_009637</name>
</gene>
<proteinExistence type="predicted"/>